<evidence type="ECO:0000256" key="7">
    <source>
        <dbReference type="ARBA" id="ARBA00023239"/>
    </source>
</evidence>
<evidence type="ECO:0000256" key="4">
    <source>
        <dbReference type="ARBA" id="ARBA00022793"/>
    </source>
</evidence>
<dbReference type="InterPro" id="IPR001468">
    <property type="entry name" value="Indole-3-GlycerolPSynthase_CS"/>
</dbReference>
<comment type="similarity">
    <text evidence="8">Belongs to the TrpC family.</text>
</comment>
<dbReference type="PANTHER" id="PTHR22854:SF2">
    <property type="entry name" value="INDOLE-3-GLYCEROL-PHOSPHATE SYNTHASE"/>
    <property type="match status" value="1"/>
</dbReference>
<protein>
    <recommendedName>
        <fullName evidence="8">Indole-3-glycerol phosphate synthase</fullName>
        <shortName evidence="8">IGPS</shortName>
        <ecNumber evidence="8">4.1.1.48</ecNumber>
    </recommendedName>
</protein>
<sequence>MTDILNKILATKALEVATQKASVSLDEMKKQVDAALPVRGFFDSIRTKHEQNRPAVIAEIKKASPSKGLIRPDFHPVQIARAYENAGAACLSVLTDEQYFQGSPEYLKAARAAVGLPVLRKDFIIDEYQIYQARAWGADAVLLIAAALEQEQLEHFEAVAHQLGMNVLLELHDTSELEKCRNLTTPLWGVNNRNLRTFDVSLQQTLDLLPALAGKTVVTESGIRSKSDVDFMRSHGVHTFLIGETFMRADDIEAEVRKLF</sequence>
<dbReference type="CDD" id="cd00331">
    <property type="entry name" value="IGPS"/>
    <property type="match status" value="1"/>
</dbReference>
<keyword evidence="3 8" id="KW-0028">Amino-acid biosynthesis</keyword>
<comment type="caution">
    <text evidence="10">The sequence shown here is derived from an EMBL/GenBank/DDBJ whole genome shotgun (WGS) entry which is preliminary data.</text>
</comment>
<evidence type="ECO:0000256" key="1">
    <source>
        <dbReference type="ARBA" id="ARBA00001633"/>
    </source>
</evidence>
<evidence type="ECO:0000259" key="9">
    <source>
        <dbReference type="Pfam" id="PF00218"/>
    </source>
</evidence>
<evidence type="ECO:0000256" key="8">
    <source>
        <dbReference type="HAMAP-Rule" id="MF_00134"/>
    </source>
</evidence>
<dbReference type="Gene3D" id="3.20.20.70">
    <property type="entry name" value="Aldolase class I"/>
    <property type="match status" value="1"/>
</dbReference>
<comment type="catalytic activity">
    <reaction evidence="1 8">
        <text>1-(2-carboxyphenylamino)-1-deoxy-D-ribulose 5-phosphate + H(+) = (1S,2R)-1-C-(indol-3-yl)glycerol 3-phosphate + CO2 + H2O</text>
        <dbReference type="Rhea" id="RHEA:23476"/>
        <dbReference type="ChEBI" id="CHEBI:15377"/>
        <dbReference type="ChEBI" id="CHEBI:15378"/>
        <dbReference type="ChEBI" id="CHEBI:16526"/>
        <dbReference type="ChEBI" id="CHEBI:58613"/>
        <dbReference type="ChEBI" id="CHEBI:58866"/>
        <dbReference type="EC" id="4.1.1.48"/>
    </reaction>
</comment>
<keyword evidence="6 8" id="KW-0057">Aromatic amino acid biosynthesis</keyword>
<evidence type="ECO:0000256" key="2">
    <source>
        <dbReference type="ARBA" id="ARBA00004696"/>
    </source>
</evidence>
<dbReference type="AlphaFoldDB" id="A0A2I1XE41"/>
<name>A0A2I1XE41_NEISI</name>
<dbReference type="HAMAP" id="MF_00134_B">
    <property type="entry name" value="IGPS_B"/>
    <property type="match status" value="1"/>
</dbReference>
<dbReference type="GO" id="GO:0004640">
    <property type="term" value="F:phosphoribosylanthranilate isomerase activity"/>
    <property type="evidence" value="ECO:0007669"/>
    <property type="project" value="TreeGrafter"/>
</dbReference>
<dbReference type="InterPro" id="IPR045186">
    <property type="entry name" value="Indole-3-glycerol_P_synth"/>
</dbReference>
<keyword evidence="7 8" id="KW-0456">Lyase</keyword>
<reference evidence="10 11" key="1">
    <citation type="submission" date="2017-12" db="EMBL/GenBank/DDBJ databases">
        <title>Phylogenetic diversity of female urinary microbiome.</title>
        <authorList>
            <person name="Thomas-White K."/>
            <person name="Wolfe A.J."/>
        </authorList>
    </citation>
    <scope>NUCLEOTIDE SEQUENCE [LARGE SCALE GENOMIC DNA]</scope>
    <source>
        <strain evidence="10 11">UMB0321</strain>
    </source>
</reference>
<dbReference type="NCBIfam" id="NF001373">
    <property type="entry name" value="PRK00278.1-6"/>
    <property type="match status" value="1"/>
</dbReference>
<dbReference type="Proteomes" id="UP000234767">
    <property type="component" value="Unassembled WGS sequence"/>
</dbReference>
<dbReference type="EMBL" id="PKJO01000002">
    <property type="protein sequence ID" value="PLA40906.1"/>
    <property type="molecule type" value="Genomic_DNA"/>
</dbReference>
<dbReference type="RefSeq" id="WP_101809866.1">
    <property type="nucleotide sequence ID" value="NZ_PKJO01000002.1"/>
</dbReference>
<evidence type="ECO:0000313" key="10">
    <source>
        <dbReference type="EMBL" id="PLA40906.1"/>
    </source>
</evidence>
<dbReference type="PANTHER" id="PTHR22854">
    <property type="entry name" value="TRYPTOPHAN BIOSYNTHESIS PROTEIN"/>
    <property type="match status" value="1"/>
</dbReference>
<dbReference type="SUPFAM" id="SSF51366">
    <property type="entry name" value="Ribulose-phoshate binding barrel"/>
    <property type="match status" value="1"/>
</dbReference>
<dbReference type="UniPathway" id="UPA00035">
    <property type="reaction ID" value="UER00043"/>
</dbReference>
<evidence type="ECO:0000313" key="11">
    <source>
        <dbReference type="Proteomes" id="UP000234767"/>
    </source>
</evidence>
<dbReference type="FunFam" id="3.20.20.70:FF:000024">
    <property type="entry name" value="Indole-3-glycerol phosphate synthase"/>
    <property type="match status" value="1"/>
</dbReference>
<comment type="pathway">
    <text evidence="2 8">Amino-acid biosynthesis; L-tryptophan biosynthesis; L-tryptophan from chorismate: step 4/5.</text>
</comment>
<dbReference type="InterPro" id="IPR013785">
    <property type="entry name" value="Aldolase_TIM"/>
</dbReference>
<dbReference type="PROSITE" id="PS00614">
    <property type="entry name" value="IGPS"/>
    <property type="match status" value="1"/>
</dbReference>
<dbReference type="EC" id="4.1.1.48" evidence="8"/>
<feature type="domain" description="Indole-3-glycerol phosphate synthase" evidence="9">
    <location>
        <begin position="5"/>
        <end position="259"/>
    </location>
</feature>
<dbReference type="InterPro" id="IPR011060">
    <property type="entry name" value="RibuloseP-bd_barrel"/>
</dbReference>
<evidence type="ECO:0000256" key="5">
    <source>
        <dbReference type="ARBA" id="ARBA00022822"/>
    </source>
</evidence>
<gene>
    <name evidence="8" type="primary">trpC</name>
    <name evidence="10" type="ORF">CYK00_02485</name>
</gene>
<accession>A0A2I1XE41</accession>
<keyword evidence="5 8" id="KW-0822">Tryptophan biosynthesis</keyword>
<dbReference type="Pfam" id="PF00218">
    <property type="entry name" value="IGPS"/>
    <property type="match status" value="1"/>
</dbReference>
<keyword evidence="4 8" id="KW-0210">Decarboxylase</keyword>
<dbReference type="GO" id="GO:0004425">
    <property type="term" value="F:indole-3-glycerol-phosphate synthase activity"/>
    <property type="evidence" value="ECO:0007669"/>
    <property type="project" value="UniProtKB-UniRule"/>
</dbReference>
<dbReference type="GO" id="GO:0000162">
    <property type="term" value="P:L-tryptophan biosynthetic process"/>
    <property type="evidence" value="ECO:0007669"/>
    <property type="project" value="UniProtKB-UniRule"/>
</dbReference>
<organism evidence="10 11">
    <name type="scientific">Neisseria sicca</name>
    <dbReference type="NCBI Taxonomy" id="490"/>
    <lineage>
        <taxon>Bacteria</taxon>
        <taxon>Pseudomonadati</taxon>
        <taxon>Pseudomonadota</taxon>
        <taxon>Betaproteobacteria</taxon>
        <taxon>Neisseriales</taxon>
        <taxon>Neisseriaceae</taxon>
        <taxon>Neisseria</taxon>
    </lineage>
</organism>
<proteinExistence type="inferred from homology"/>
<evidence type="ECO:0000256" key="6">
    <source>
        <dbReference type="ARBA" id="ARBA00023141"/>
    </source>
</evidence>
<dbReference type="NCBIfam" id="NF001377">
    <property type="entry name" value="PRK00278.2-4"/>
    <property type="match status" value="1"/>
</dbReference>
<evidence type="ECO:0000256" key="3">
    <source>
        <dbReference type="ARBA" id="ARBA00022605"/>
    </source>
</evidence>
<dbReference type="InterPro" id="IPR013798">
    <property type="entry name" value="Indole-3-glycerol_P_synth_dom"/>
</dbReference>